<accession>A0A1M5RSD2</accession>
<reference evidence="3 4" key="1">
    <citation type="submission" date="2016-11" db="EMBL/GenBank/DDBJ databases">
        <authorList>
            <person name="Jaros S."/>
            <person name="Januszkiewicz K."/>
            <person name="Wedrychowicz H."/>
        </authorList>
    </citation>
    <scope>NUCLEOTIDE SEQUENCE [LARGE SCALE GENOMIC DNA]</scope>
    <source>
        <strain evidence="3 4">DSM 24574</strain>
    </source>
</reference>
<dbReference type="Gene3D" id="3.40.50.720">
    <property type="entry name" value="NAD(P)-binding Rossmann-like Domain"/>
    <property type="match status" value="1"/>
</dbReference>
<sequence>MTLKKIGILGSGEVAQSLGEGFLKHGFQVTLGTRDAKKLADFKREHAAVHVGSFEDAAKFGELIVLAVKGTAAEALVKSVAQALSGKTVLDTTNPIADAPPVNGVLKCFTTLDESLMERLQRLAPAANFVKAFNTVGNTLMVNPVLPGGKPSMFIAGNSEKAKKEAKEILDLFGWETVDMGAIEGSRAIEPLCVLWCIPGFLRNEWSHAFKLVKA</sequence>
<evidence type="ECO:0000259" key="2">
    <source>
        <dbReference type="Pfam" id="PF03807"/>
    </source>
</evidence>
<dbReference type="Pfam" id="PF03807">
    <property type="entry name" value="F420_oxidored"/>
    <property type="match status" value="1"/>
</dbReference>
<dbReference type="STRING" id="947013.SAMN04488109_3529"/>
<dbReference type="InterPro" id="IPR028939">
    <property type="entry name" value="P5C_Rdtase_cat_N"/>
</dbReference>
<organism evidence="3 4">
    <name type="scientific">Chryseolinea serpens</name>
    <dbReference type="NCBI Taxonomy" id="947013"/>
    <lineage>
        <taxon>Bacteria</taxon>
        <taxon>Pseudomonadati</taxon>
        <taxon>Bacteroidota</taxon>
        <taxon>Cytophagia</taxon>
        <taxon>Cytophagales</taxon>
        <taxon>Fulvivirgaceae</taxon>
        <taxon>Chryseolinea</taxon>
    </lineage>
</organism>
<dbReference type="Proteomes" id="UP000184212">
    <property type="component" value="Unassembled WGS sequence"/>
</dbReference>
<dbReference type="PANTHER" id="PTHR14239">
    <property type="entry name" value="DUDULIN-RELATED"/>
    <property type="match status" value="1"/>
</dbReference>
<name>A0A1M5RSD2_9BACT</name>
<dbReference type="InterPro" id="IPR051267">
    <property type="entry name" value="STEAP_metalloreductase"/>
</dbReference>
<dbReference type="EMBL" id="FQWQ01000002">
    <property type="protein sequence ID" value="SHH28703.1"/>
    <property type="molecule type" value="Genomic_DNA"/>
</dbReference>
<dbReference type="RefSeq" id="WP_073136472.1">
    <property type="nucleotide sequence ID" value="NZ_FQWQ01000002.1"/>
</dbReference>
<evidence type="ECO:0000313" key="4">
    <source>
        <dbReference type="Proteomes" id="UP000184212"/>
    </source>
</evidence>
<protein>
    <recommendedName>
        <fullName evidence="2">Pyrroline-5-carboxylate reductase catalytic N-terminal domain-containing protein</fullName>
    </recommendedName>
</protein>
<dbReference type="OrthoDB" id="9786864at2"/>
<feature type="domain" description="Pyrroline-5-carboxylate reductase catalytic N-terminal" evidence="2">
    <location>
        <begin position="5"/>
        <end position="95"/>
    </location>
</feature>
<dbReference type="InterPro" id="IPR036291">
    <property type="entry name" value="NAD(P)-bd_dom_sf"/>
</dbReference>
<proteinExistence type="predicted"/>
<evidence type="ECO:0000256" key="1">
    <source>
        <dbReference type="ARBA" id="ARBA00023002"/>
    </source>
</evidence>
<keyword evidence="1" id="KW-0560">Oxidoreductase</keyword>
<gene>
    <name evidence="3" type="ORF">SAMN04488109_3529</name>
</gene>
<dbReference type="GO" id="GO:0016491">
    <property type="term" value="F:oxidoreductase activity"/>
    <property type="evidence" value="ECO:0007669"/>
    <property type="project" value="UniProtKB-KW"/>
</dbReference>
<evidence type="ECO:0000313" key="3">
    <source>
        <dbReference type="EMBL" id="SHH28703.1"/>
    </source>
</evidence>
<dbReference type="SUPFAM" id="SSF51735">
    <property type="entry name" value="NAD(P)-binding Rossmann-fold domains"/>
    <property type="match status" value="1"/>
</dbReference>
<keyword evidence="4" id="KW-1185">Reference proteome</keyword>
<dbReference type="AlphaFoldDB" id="A0A1M5RSD2"/>